<dbReference type="NCBIfam" id="TIGR00150">
    <property type="entry name" value="T6A_YjeE"/>
    <property type="match status" value="1"/>
</dbReference>
<dbReference type="Proteomes" id="UP000182002">
    <property type="component" value="Unassembled WGS sequence"/>
</dbReference>
<evidence type="ECO:0000256" key="4">
    <source>
        <dbReference type="ARBA" id="ARBA00022490"/>
    </source>
</evidence>
<name>A0A1F8DKB6_9BACT</name>
<keyword evidence="7" id="KW-0547">Nucleotide-binding</keyword>
<evidence type="ECO:0000313" key="11">
    <source>
        <dbReference type="EMBL" id="OGM89040.1"/>
    </source>
</evidence>
<dbReference type="PANTHER" id="PTHR33540">
    <property type="entry name" value="TRNA THREONYLCARBAMOYLADENOSINE BIOSYNTHESIS PROTEIN TSAE"/>
    <property type="match status" value="1"/>
</dbReference>
<dbReference type="GO" id="GO:0002949">
    <property type="term" value="P:tRNA threonylcarbamoyladenosine modification"/>
    <property type="evidence" value="ECO:0007669"/>
    <property type="project" value="InterPro"/>
</dbReference>
<evidence type="ECO:0000256" key="7">
    <source>
        <dbReference type="ARBA" id="ARBA00022741"/>
    </source>
</evidence>
<evidence type="ECO:0000256" key="8">
    <source>
        <dbReference type="ARBA" id="ARBA00022840"/>
    </source>
</evidence>
<evidence type="ECO:0000256" key="6">
    <source>
        <dbReference type="ARBA" id="ARBA00022723"/>
    </source>
</evidence>
<keyword evidence="5" id="KW-0819">tRNA processing</keyword>
<evidence type="ECO:0000256" key="1">
    <source>
        <dbReference type="ARBA" id="ARBA00004496"/>
    </source>
</evidence>
<gene>
    <name evidence="11" type="ORF">A3J77_02050</name>
</gene>
<dbReference type="GO" id="GO:0005524">
    <property type="term" value="F:ATP binding"/>
    <property type="evidence" value="ECO:0007669"/>
    <property type="project" value="UniProtKB-KW"/>
</dbReference>
<reference evidence="11 12" key="1">
    <citation type="journal article" date="2016" name="Nat. Commun.">
        <title>Thousands of microbial genomes shed light on interconnected biogeochemical processes in an aquifer system.</title>
        <authorList>
            <person name="Anantharaman K."/>
            <person name="Brown C.T."/>
            <person name="Hug L.A."/>
            <person name="Sharon I."/>
            <person name="Castelle C.J."/>
            <person name="Probst A.J."/>
            <person name="Thomas B.C."/>
            <person name="Singh A."/>
            <person name="Wilkins M.J."/>
            <person name="Karaoz U."/>
            <person name="Brodie E.L."/>
            <person name="Williams K.H."/>
            <person name="Hubbard S.S."/>
            <person name="Banfield J.F."/>
        </authorList>
    </citation>
    <scope>NUCLEOTIDE SEQUENCE [LARGE SCALE GENOMIC DNA]</scope>
</reference>
<organism evidence="11 12">
    <name type="scientific">Candidatus Wolfebacteria bacterium RBG_13_41_7</name>
    <dbReference type="NCBI Taxonomy" id="1802554"/>
    <lineage>
        <taxon>Bacteria</taxon>
        <taxon>Candidatus Wolfeibacteriota</taxon>
    </lineage>
</organism>
<dbReference type="GO" id="GO:0046872">
    <property type="term" value="F:metal ion binding"/>
    <property type="evidence" value="ECO:0007669"/>
    <property type="project" value="UniProtKB-KW"/>
</dbReference>
<keyword evidence="11" id="KW-0808">Transferase</keyword>
<dbReference type="Gene3D" id="3.40.50.300">
    <property type="entry name" value="P-loop containing nucleotide triphosphate hydrolases"/>
    <property type="match status" value="1"/>
</dbReference>
<dbReference type="Pfam" id="PF02367">
    <property type="entry name" value="TsaE"/>
    <property type="match status" value="1"/>
</dbReference>
<evidence type="ECO:0000256" key="10">
    <source>
        <dbReference type="ARBA" id="ARBA00032441"/>
    </source>
</evidence>
<dbReference type="SUPFAM" id="SSF52540">
    <property type="entry name" value="P-loop containing nucleoside triphosphate hydrolases"/>
    <property type="match status" value="1"/>
</dbReference>
<dbReference type="AlphaFoldDB" id="A0A1F8DKB6"/>
<dbReference type="PANTHER" id="PTHR33540:SF2">
    <property type="entry name" value="TRNA THREONYLCARBAMOYLADENOSINE BIOSYNTHESIS PROTEIN TSAE"/>
    <property type="match status" value="1"/>
</dbReference>
<dbReference type="GO" id="GO:0005737">
    <property type="term" value="C:cytoplasm"/>
    <property type="evidence" value="ECO:0007669"/>
    <property type="project" value="UniProtKB-SubCell"/>
</dbReference>
<evidence type="ECO:0000313" key="12">
    <source>
        <dbReference type="Proteomes" id="UP000182002"/>
    </source>
</evidence>
<keyword evidence="9" id="KW-0460">Magnesium</keyword>
<keyword evidence="8" id="KW-0067">ATP-binding</keyword>
<evidence type="ECO:0000256" key="2">
    <source>
        <dbReference type="ARBA" id="ARBA00007599"/>
    </source>
</evidence>
<keyword evidence="4" id="KW-0963">Cytoplasm</keyword>
<evidence type="ECO:0000256" key="9">
    <source>
        <dbReference type="ARBA" id="ARBA00022842"/>
    </source>
</evidence>
<comment type="caution">
    <text evidence="11">The sequence shown here is derived from an EMBL/GenBank/DDBJ whole genome shotgun (WGS) entry which is preliminary data.</text>
</comment>
<accession>A0A1F8DKB6</accession>
<dbReference type="GO" id="GO:0016740">
    <property type="term" value="F:transferase activity"/>
    <property type="evidence" value="ECO:0007669"/>
    <property type="project" value="UniProtKB-KW"/>
</dbReference>
<evidence type="ECO:0000256" key="3">
    <source>
        <dbReference type="ARBA" id="ARBA00019010"/>
    </source>
</evidence>
<proteinExistence type="inferred from homology"/>
<sequence length="181" mass="20727">MKFKTNSLTQTKKIAKLLAKEITTKKSDRSRPIYLSDSETGRRTPTAVGEKNALILALVGDLGSGKTTFTQGFLRGLGIKNKITSPTFVIVKKYKIPSFADTTAGRQNTKYKYAYHFDFYRIRKPVELFSLGFKEVLADPRNIVLIEWPEIVKKVLPKNSIWINFEHGEKENKRIINFRNV</sequence>
<comment type="similarity">
    <text evidence="2">Belongs to the TsaE family.</text>
</comment>
<dbReference type="EMBL" id="MGIO01000037">
    <property type="protein sequence ID" value="OGM89040.1"/>
    <property type="molecule type" value="Genomic_DNA"/>
</dbReference>
<keyword evidence="6" id="KW-0479">Metal-binding</keyword>
<protein>
    <recommendedName>
        <fullName evidence="3">tRNA threonylcarbamoyladenosine biosynthesis protein TsaE</fullName>
    </recommendedName>
    <alternativeName>
        <fullName evidence="10">t(6)A37 threonylcarbamoyladenosine biosynthesis protein TsaE</fullName>
    </alternativeName>
</protein>
<evidence type="ECO:0000256" key="5">
    <source>
        <dbReference type="ARBA" id="ARBA00022694"/>
    </source>
</evidence>
<dbReference type="InterPro" id="IPR003442">
    <property type="entry name" value="T6A_TsaE"/>
</dbReference>
<comment type="subcellular location">
    <subcellularLocation>
        <location evidence="1">Cytoplasm</location>
    </subcellularLocation>
</comment>
<dbReference type="InterPro" id="IPR027417">
    <property type="entry name" value="P-loop_NTPase"/>
</dbReference>